<gene>
    <name evidence="2" type="ORF">HD601_004669</name>
</gene>
<evidence type="ECO:0000259" key="1">
    <source>
        <dbReference type="Pfam" id="PF12697"/>
    </source>
</evidence>
<evidence type="ECO:0000313" key="2">
    <source>
        <dbReference type="EMBL" id="MBB5790094.1"/>
    </source>
</evidence>
<sequence length="253" mass="26987">MQARSPDGTPIAVRRSGDGPALVMVDPAGAFHGLRPMAGAVPALARRFTVHTYDRRGRGDSGDAPDYAPEREVEDLAAVVELAGGDAYVYGFSSGCAVALRAAAAGLPVPRVALLEPPFQVDEPDDVEFTAELRRLIERGERGAAVEFFNRGVGVPDEFIAQLREHPAWPGLEAMAHTFLYDVAVTASMTSDLLGSVKAPTLVLNSDGSDDYLRGAARDVASRLPAAEHREVPGDWHGVDDEALAALLGDWFR</sequence>
<dbReference type="Pfam" id="PF12697">
    <property type="entry name" value="Abhydrolase_6"/>
    <property type="match status" value="1"/>
</dbReference>
<dbReference type="RefSeq" id="WP_184825901.1">
    <property type="nucleotide sequence ID" value="NZ_JACHMM010000001.1"/>
</dbReference>
<dbReference type="GO" id="GO:0003824">
    <property type="term" value="F:catalytic activity"/>
    <property type="evidence" value="ECO:0007669"/>
    <property type="project" value="UniProtKB-ARBA"/>
</dbReference>
<organism evidence="2 3">
    <name type="scientific">Jiangella mangrovi</name>
    <dbReference type="NCBI Taxonomy" id="1524084"/>
    <lineage>
        <taxon>Bacteria</taxon>
        <taxon>Bacillati</taxon>
        <taxon>Actinomycetota</taxon>
        <taxon>Actinomycetes</taxon>
        <taxon>Jiangellales</taxon>
        <taxon>Jiangellaceae</taxon>
        <taxon>Jiangella</taxon>
    </lineage>
</organism>
<dbReference type="PANTHER" id="PTHR43433">
    <property type="entry name" value="HYDROLASE, ALPHA/BETA FOLD FAMILY PROTEIN"/>
    <property type="match status" value="1"/>
</dbReference>
<dbReference type="InterPro" id="IPR029058">
    <property type="entry name" value="AB_hydrolase_fold"/>
</dbReference>
<feature type="domain" description="AB hydrolase-1" evidence="1">
    <location>
        <begin position="36"/>
        <end position="241"/>
    </location>
</feature>
<protein>
    <submittedName>
        <fullName evidence="2">Pimeloyl-ACP methyl ester carboxylesterase</fullName>
    </submittedName>
</protein>
<accession>A0A7W9LNC3</accession>
<evidence type="ECO:0000313" key="3">
    <source>
        <dbReference type="Proteomes" id="UP000542813"/>
    </source>
</evidence>
<dbReference type="EMBL" id="JACHMM010000001">
    <property type="protein sequence ID" value="MBB5790094.1"/>
    <property type="molecule type" value="Genomic_DNA"/>
</dbReference>
<dbReference type="PANTHER" id="PTHR43433:SF5">
    <property type="entry name" value="AB HYDROLASE-1 DOMAIN-CONTAINING PROTEIN"/>
    <property type="match status" value="1"/>
</dbReference>
<dbReference type="AlphaFoldDB" id="A0A7W9LNC3"/>
<dbReference type="SUPFAM" id="SSF53474">
    <property type="entry name" value="alpha/beta-Hydrolases"/>
    <property type="match status" value="1"/>
</dbReference>
<dbReference type="Proteomes" id="UP000542813">
    <property type="component" value="Unassembled WGS sequence"/>
</dbReference>
<dbReference type="InterPro" id="IPR000073">
    <property type="entry name" value="AB_hydrolase_1"/>
</dbReference>
<keyword evidence="3" id="KW-1185">Reference proteome</keyword>
<dbReference type="Gene3D" id="3.40.50.1820">
    <property type="entry name" value="alpha/beta hydrolase"/>
    <property type="match status" value="1"/>
</dbReference>
<proteinExistence type="predicted"/>
<reference evidence="2 3" key="1">
    <citation type="submission" date="2020-08" db="EMBL/GenBank/DDBJ databases">
        <title>Sequencing the genomes of 1000 actinobacteria strains.</title>
        <authorList>
            <person name="Klenk H.-P."/>
        </authorList>
    </citation>
    <scope>NUCLEOTIDE SEQUENCE [LARGE SCALE GENOMIC DNA]</scope>
    <source>
        <strain evidence="2 3">DSM 102122</strain>
    </source>
</reference>
<comment type="caution">
    <text evidence="2">The sequence shown here is derived from an EMBL/GenBank/DDBJ whole genome shotgun (WGS) entry which is preliminary data.</text>
</comment>
<dbReference type="InterPro" id="IPR050471">
    <property type="entry name" value="AB_hydrolase"/>
</dbReference>
<name>A0A7W9LNC3_9ACTN</name>